<evidence type="ECO:0000313" key="11">
    <source>
        <dbReference type="Proteomes" id="UP000283543"/>
    </source>
</evidence>
<dbReference type="InterPro" id="IPR001849">
    <property type="entry name" value="PH_domain"/>
</dbReference>
<evidence type="ECO:0000313" key="10">
    <source>
        <dbReference type="Proteomes" id="UP000266239"/>
    </source>
</evidence>
<evidence type="ECO:0000313" key="4">
    <source>
        <dbReference type="EMBL" id="RHY18562.1"/>
    </source>
</evidence>
<dbReference type="EMBL" id="QUTA01004740">
    <property type="protein sequence ID" value="RHY18562.1"/>
    <property type="molecule type" value="Genomic_DNA"/>
</dbReference>
<dbReference type="EMBL" id="QUTF01015700">
    <property type="protein sequence ID" value="RHZ08755.1"/>
    <property type="molecule type" value="Genomic_DNA"/>
</dbReference>
<dbReference type="Proteomes" id="UP000283543">
    <property type="component" value="Unassembled WGS sequence"/>
</dbReference>
<evidence type="ECO:0000256" key="1">
    <source>
        <dbReference type="ARBA" id="ARBA00022553"/>
    </source>
</evidence>
<dbReference type="Proteomes" id="UP000265427">
    <property type="component" value="Unassembled WGS sequence"/>
</dbReference>
<dbReference type="Pfam" id="PF00169">
    <property type="entry name" value="PH"/>
    <property type="match status" value="1"/>
</dbReference>
<dbReference type="EMBL" id="QUSZ01004364">
    <property type="protein sequence ID" value="RHY14622.1"/>
    <property type="molecule type" value="Genomic_DNA"/>
</dbReference>
<dbReference type="GO" id="GO:0055037">
    <property type="term" value="C:recycling endosome"/>
    <property type="evidence" value="ECO:0007669"/>
    <property type="project" value="TreeGrafter"/>
</dbReference>
<dbReference type="GO" id="GO:0005802">
    <property type="term" value="C:trans-Golgi network"/>
    <property type="evidence" value="ECO:0007669"/>
    <property type="project" value="TreeGrafter"/>
</dbReference>
<gene>
    <name evidence="4" type="ORF">DYB25_008453</name>
    <name evidence="7" type="ORF">DYB26_002957</name>
    <name evidence="6" type="ORF">DYB34_008727</name>
    <name evidence="3" type="ORF">DYB36_004965</name>
    <name evidence="5" type="ORF">DYB38_002340</name>
</gene>
<proteinExistence type="predicted"/>
<dbReference type="Proteomes" id="UP000266239">
    <property type="component" value="Unassembled WGS sequence"/>
</dbReference>
<dbReference type="EMBL" id="QUTC01004846">
    <property type="protein sequence ID" value="RHY62016.1"/>
    <property type="molecule type" value="Genomic_DNA"/>
</dbReference>
<name>A0A397B7X5_APHAT</name>
<feature type="domain" description="PH" evidence="2">
    <location>
        <begin position="12"/>
        <end position="121"/>
    </location>
</feature>
<dbReference type="GO" id="GO:0007032">
    <property type="term" value="P:endosome organization"/>
    <property type="evidence" value="ECO:0007669"/>
    <property type="project" value="TreeGrafter"/>
</dbReference>
<dbReference type="Gene3D" id="2.30.29.30">
    <property type="entry name" value="Pleckstrin-homology domain (PH domain)/Phosphotyrosine-binding domain (PTB)"/>
    <property type="match status" value="1"/>
</dbReference>
<dbReference type="InterPro" id="IPR045188">
    <property type="entry name" value="Boi1/Boi2-like"/>
</dbReference>
<dbReference type="InterPro" id="IPR011993">
    <property type="entry name" value="PH-like_dom_sf"/>
</dbReference>
<protein>
    <recommendedName>
        <fullName evidence="2">PH domain-containing protein</fullName>
    </recommendedName>
</protein>
<comment type="caution">
    <text evidence="3">The sequence shown here is derived from an EMBL/GenBank/DDBJ whole genome shotgun (WGS) entry which is preliminary data.</text>
</comment>
<sequence length="139" mass="15936">MASDRHHHDPPHTLRCGMLYKKGQKTALLGRANWKRRYIELTPDAILYYTDKGGELKGTIDLTQCTTKDIQAMPRDCVKTGRSPSSVWRIAIRTPARRFVMAANTPSEMNQWFHDLIRIVQYRTTALPSSTTNSDVFEL</sequence>
<evidence type="ECO:0000313" key="9">
    <source>
        <dbReference type="Proteomes" id="UP000265716"/>
    </source>
</evidence>
<keyword evidence="1" id="KW-0597">Phosphoprotein</keyword>
<dbReference type="Proteomes" id="UP000286510">
    <property type="component" value="Unassembled WGS sequence"/>
</dbReference>
<dbReference type="EMBL" id="QUTB01004202">
    <property type="protein sequence ID" value="RHY63491.1"/>
    <property type="molecule type" value="Genomic_DNA"/>
</dbReference>
<dbReference type="PROSITE" id="PS50003">
    <property type="entry name" value="PH_DOMAIN"/>
    <property type="match status" value="1"/>
</dbReference>
<dbReference type="GO" id="GO:0001881">
    <property type="term" value="P:receptor recycling"/>
    <property type="evidence" value="ECO:0007669"/>
    <property type="project" value="TreeGrafter"/>
</dbReference>
<dbReference type="VEuPathDB" id="FungiDB:H257_01632"/>
<dbReference type="SMART" id="SM00233">
    <property type="entry name" value="PH"/>
    <property type="match status" value="1"/>
</dbReference>
<evidence type="ECO:0000313" key="7">
    <source>
        <dbReference type="EMBL" id="RHZ08755.1"/>
    </source>
</evidence>
<dbReference type="PANTHER" id="PTHR22902:SF27">
    <property type="entry name" value="PLECKSTRIN HOMOLOGY DOMAIN-CONTAINING FAMILY A MEMBER 3"/>
    <property type="match status" value="1"/>
</dbReference>
<evidence type="ECO:0000313" key="8">
    <source>
        <dbReference type="Proteomes" id="UP000265427"/>
    </source>
</evidence>
<dbReference type="PANTHER" id="PTHR22902">
    <property type="entry name" value="SESQUIPEDALIAN"/>
    <property type="match status" value="1"/>
</dbReference>
<evidence type="ECO:0000259" key="2">
    <source>
        <dbReference type="PROSITE" id="PS50003"/>
    </source>
</evidence>
<reference evidence="8 9" key="1">
    <citation type="submission" date="2018-08" db="EMBL/GenBank/DDBJ databases">
        <title>Aphanomyces genome sequencing and annotation.</title>
        <authorList>
            <person name="Minardi D."/>
            <person name="Oidtmann B."/>
            <person name="Van Der Giezen M."/>
            <person name="Studholme D.J."/>
        </authorList>
    </citation>
    <scope>NUCLEOTIDE SEQUENCE [LARGE SCALE GENOMIC DNA]</scope>
    <source>
        <strain evidence="7 12">FDL457</strain>
        <strain evidence="3 8">Kv</strain>
        <strain evidence="5 9">SA</strain>
        <strain evidence="6 11">Si</strain>
        <strain evidence="4 10">Yx</strain>
    </source>
</reference>
<dbReference type="GO" id="GO:0042147">
    <property type="term" value="P:retrograde transport, endosome to Golgi"/>
    <property type="evidence" value="ECO:0007669"/>
    <property type="project" value="TreeGrafter"/>
</dbReference>
<evidence type="ECO:0000313" key="5">
    <source>
        <dbReference type="EMBL" id="RHY62016.1"/>
    </source>
</evidence>
<dbReference type="GO" id="GO:0005829">
    <property type="term" value="C:cytosol"/>
    <property type="evidence" value="ECO:0007669"/>
    <property type="project" value="GOC"/>
</dbReference>
<accession>A0A397B7X5</accession>
<evidence type="ECO:0000313" key="12">
    <source>
        <dbReference type="Proteomes" id="UP000286510"/>
    </source>
</evidence>
<dbReference type="GO" id="GO:0005769">
    <property type="term" value="C:early endosome"/>
    <property type="evidence" value="ECO:0007669"/>
    <property type="project" value="TreeGrafter"/>
</dbReference>
<dbReference type="SUPFAM" id="SSF50729">
    <property type="entry name" value="PH domain-like"/>
    <property type="match status" value="1"/>
</dbReference>
<organism evidence="3 8">
    <name type="scientific">Aphanomyces astaci</name>
    <name type="common">Crayfish plague agent</name>
    <dbReference type="NCBI Taxonomy" id="112090"/>
    <lineage>
        <taxon>Eukaryota</taxon>
        <taxon>Sar</taxon>
        <taxon>Stramenopiles</taxon>
        <taxon>Oomycota</taxon>
        <taxon>Saprolegniomycetes</taxon>
        <taxon>Saprolegniales</taxon>
        <taxon>Verrucalvaceae</taxon>
        <taxon>Aphanomyces</taxon>
    </lineage>
</organism>
<dbReference type="AlphaFoldDB" id="A0A397B7X5"/>
<dbReference type="Proteomes" id="UP000265716">
    <property type="component" value="Unassembled WGS sequence"/>
</dbReference>
<evidence type="ECO:0000313" key="3">
    <source>
        <dbReference type="EMBL" id="RHY14622.1"/>
    </source>
</evidence>
<evidence type="ECO:0000313" key="6">
    <source>
        <dbReference type="EMBL" id="RHY63491.1"/>
    </source>
</evidence>